<dbReference type="PANTHER" id="PTHR43420">
    <property type="entry name" value="ACETYLTRANSFERASE"/>
    <property type="match status" value="1"/>
</dbReference>
<dbReference type="CDD" id="cd04301">
    <property type="entry name" value="NAT_SF"/>
    <property type="match status" value="1"/>
</dbReference>
<dbReference type="RefSeq" id="WP_076387269.1">
    <property type="nucleotide sequence ID" value="NZ_FTOI01000008.1"/>
</dbReference>
<proteinExistence type="predicted"/>
<dbReference type="STRING" id="713588.SAMN05421789_10896"/>
<sequence length="145" mass="16757">MEVLRIKNISSDLKLLHHFISNLGEAKLNFRYFDKREMSAIQNHLVTLLVMNDDIPVGYGHLDQENGNIWLGISVNPDFQGQGIGNILMTELISDAKENNIEKIHLTVDKENITAQKLYEKFHFLKKVSAEKLHFHTYILKLIND</sequence>
<organism evidence="4 5">
    <name type="scientific">Kaistella chaponensis</name>
    <dbReference type="NCBI Taxonomy" id="713588"/>
    <lineage>
        <taxon>Bacteria</taxon>
        <taxon>Pseudomonadati</taxon>
        <taxon>Bacteroidota</taxon>
        <taxon>Flavobacteriia</taxon>
        <taxon>Flavobacteriales</taxon>
        <taxon>Weeksellaceae</taxon>
        <taxon>Chryseobacterium group</taxon>
        <taxon>Kaistella</taxon>
    </lineage>
</organism>
<dbReference type="InterPro" id="IPR050680">
    <property type="entry name" value="YpeA/RimI_acetyltransf"/>
</dbReference>
<dbReference type="InterPro" id="IPR000182">
    <property type="entry name" value="GNAT_dom"/>
</dbReference>
<name>A0A1N7MDY2_9FLAO</name>
<dbReference type="EMBL" id="FTOI01000008">
    <property type="protein sequence ID" value="SIS84222.1"/>
    <property type="molecule type" value="Genomic_DNA"/>
</dbReference>
<dbReference type="InterPro" id="IPR016181">
    <property type="entry name" value="Acyl_CoA_acyltransferase"/>
</dbReference>
<protein>
    <submittedName>
        <fullName evidence="4">Acetyltransferase (GNAT) family protein</fullName>
    </submittedName>
</protein>
<evidence type="ECO:0000313" key="5">
    <source>
        <dbReference type="Proteomes" id="UP000185839"/>
    </source>
</evidence>
<evidence type="ECO:0000256" key="2">
    <source>
        <dbReference type="ARBA" id="ARBA00023315"/>
    </source>
</evidence>
<keyword evidence="2" id="KW-0012">Acyltransferase</keyword>
<keyword evidence="5" id="KW-1185">Reference proteome</keyword>
<evidence type="ECO:0000256" key="1">
    <source>
        <dbReference type="ARBA" id="ARBA00022679"/>
    </source>
</evidence>
<reference evidence="5" key="1">
    <citation type="submission" date="2017-01" db="EMBL/GenBank/DDBJ databases">
        <authorList>
            <person name="Varghese N."/>
            <person name="Submissions S."/>
        </authorList>
    </citation>
    <scope>NUCLEOTIDE SEQUENCE [LARGE SCALE GENOMIC DNA]</scope>
    <source>
        <strain evidence="5">DSM 23145</strain>
    </source>
</reference>
<dbReference type="PANTHER" id="PTHR43420:SF12">
    <property type="entry name" value="N-ACETYLTRANSFERASE DOMAIN-CONTAINING PROTEIN"/>
    <property type="match status" value="1"/>
</dbReference>
<dbReference type="PROSITE" id="PS51186">
    <property type="entry name" value="GNAT"/>
    <property type="match status" value="1"/>
</dbReference>
<dbReference type="SUPFAM" id="SSF55729">
    <property type="entry name" value="Acyl-CoA N-acyltransferases (Nat)"/>
    <property type="match status" value="1"/>
</dbReference>
<dbReference type="AlphaFoldDB" id="A0A1N7MDY2"/>
<dbReference type="Proteomes" id="UP000185839">
    <property type="component" value="Unassembled WGS sequence"/>
</dbReference>
<evidence type="ECO:0000313" key="4">
    <source>
        <dbReference type="EMBL" id="SIS84222.1"/>
    </source>
</evidence>
<dbReference type="Gene3D" id="3.40.630.30">
    <property type="match status" value="1"/>
</dbReference>
<feature type="domain" description="N-acetyltransferase" evidence="3">
    <location>
        <begin position="4"/>
        <end position="144"/>
    </location>
</feature>
<dbReference type="GO" id="GO:0016747">
    <property type="term" value="F:acyltransferase activity, transferring groups other than amino-acyl groups"/>
    <property type="evidence" value="ECO:0007669"/>
    <property type="project" value="InterPro"/>
</dbReference>
<dbReference type="Pfam" id="PF00583">
    <property type="entry name" value="Acetyltransf_1"/>
    <property type="match status" value="1"/>
</dbReference>
<evidence type="ECO:0000259" key="3">
    <source>
        <dbReference type="PROSITE" id="PS51186"/>
    </source>
</evidence>
<gene>
    <name evidence="4" type="ORF">SAMN05421789_10896</name>
</gene>
<keyword evidence="1 4" id="KW-0808">Transferase</keyword>
<dbReference type="OrthoDB" id="66776at2"/>
<accession>A0A1N7MDY2</accession>